<proteinExistence type="predicted"/>
<name>A0A5E4ML75_9HEMI</name>
<dbReference type="SMART" id="SM00343">
    <property type="entry name" value="ZnF_C2HC"/>
    <property type="match status" value="4"/>
</dbReference>
<evidence type="ECO:0000256" key="3">
    <source>
        <dbReference type="ARBA" id="ARBA00022771"/>
    </source>
</evidence>
<protein>
    <submittedName>
        <fullName evidence="8">Zinc finger, CCHC-type</fullName>
    </submittedName>
</protein>
<evidence type="ECO:0000313" key="9">
    <source>
        <dbReference type="Proteomes" id="UP000325440"/>
    </source>
</evidence>
<dbReference type="FunFam" id="4.10.60.10:FF:000091">
    <property type="entry name" value="Zinc finger CCHC-type-containing 9"/>
    <property type="match status" value="1"/>
</dbReference>
<keyword evidence="4" id="KW-0862">Zinc</keyword>
<dbReference type="PROSITE" id="PS50158">
    <property type="entry name" value="ZF_CCHC"/>
    <property type="match status" value="3"/>
</dbReference>
<reference evidence="8 9" key="1">
    <citation type="submission" date="2019-08" db="EMBL/GenBank/DDBJ databases">
        <authorList>
            <person name="Alioto T."/>
            <person name="Alioto T."/>
            <person name="Gomez Garrido J."/>
        </authorList>
    </citation>
    <scope>NUCLEOTIDE SEQUENCE [LARGE SCALE GENOMIC DNA]</scope>
</reference>
<feature type="compositionally biased region" description="Basic and acidic residues" evidence="6">
    <location>
        <begin position="26"/>
        <end position="54"/>
    </location>
</feature>
<dbReference type="OrthoDB" id="3863715at2759"/>
<evidence type="ECO:0000256" key="4">
    <source>
        <dbReference type="ARBA" id="ARBA00022833"/>
    </source>
</evidence>
<keyword evidence="9" id="KW-1185">Reference proteome</keyword>
<dbReference type="Pfam" id="PF00098">
    <property type="entry name" value="zf-CCHC"/>
    <property type="match status" value="3"/>
</dbReference>
<evidence type="ECO:0000256" key="1">
    <source>
        <dbReference type="ARBA" id="ARBA00022723"/>
    </source>
</evidence>
<dbReference type="AlphaFoldDB" id="A0A5E4ML75"/>
<keyword evidence="2" id="KW-0677">Repeat</keyword>
<dbReference type="GO" id="GO:0005730">
    <property type="term" value="C:nucleolus"/>
    <property type="evidence" value="ECO:0007669"/>
    <property type="project" value="TreeGrafter"/>
</dbReference>
<organism evidence="8 9">
    <name type="scientific">Cinara cedri</name>
    <dbReference type="NCBI Taxonomy" id="506608"/>
    <lineage>
        <taxon>Eukaryota</taxon>
        <taxon>Metazoa</taxon>
        <taxon>Ecdysozoa</taxon>
        <taxon>Arthropoda</taxon>
        <taxon>Hexapoda</taxon>
        <taxon>Insecta</taxon>
        <taxon>Pterygota</taxon>
        <taxon>Neoptera</taxon>
        <taxon>Paraneoptera</taxon>
        <taxon>Hemiptera</taxon>
        <taxon>Sternorrhyncha</taxon>
        <taxon>Aphidomorpha</taxon>
        <taxon>Aphidoidea</taxon>
        <taxon>Aphididae</taxon>
        <taxon>Lachninae</taxon>
        <taxon>Cinara</taxon>
    </lineage>
</organism>
<evidence type="ECO:0000259" key="7">
    <source>
        <dbReference type="PROSITE" id="PS50158"/>
    </source>
</evidence>
<dbReference type="Gene3D" id="4.10.60.10">
    <property type="entry name" value="Zinc finger, CCHC-type"/>
    <property type="match status" value="3"/>
</dbReference>
<evidence type="ECO:0000313" key="8">
    <source>
        <dbReference type="EMBL" id="VVC32980.1"/>
    </source>
</evidence>
<keyword evidence="3 5" id="KW-0863">Zinc-finger</keyword>
<dbReference type="GO" id="GO:0008270">
    <property type="term" value="F:zinc ion binding"/>
    <property type="evidence" value="ECO:0007669"/>
    <property type="project" value="UniProtKB-KW"/>
</dbReference>
<dbReference type="PANTHER" id="PTHR46242">
    <property type="entry name" value="ZINC FINGER CCHC DOMAIN-CONTAINING PROTEIN 9 ZCCHC9"/>
    <property type="match status" value="1"/>
</dbReference>
<evidence type="ECO:0000256" key="5">
    <source>
        <dbReference type="PROSITE-ProRule" id="PRU00047"/>
    </source>
</evidence>
<accession>A0A5E4ML75</accession>
<dbReference type="InterPro" id="IPR042246">
    <property type="entry name" value="ZCCHC9"/>
</dbReference>
<keyword evidence="1" id="KW-0479">Metal-binding</keyword>
<dbReference type="EMBL" id="CABPRJ010000961">
    <property type="protein sequence ID" value="VVC32980.1"/>
    <property type="molecule type" value="Genomic_DNA"/>
</dbReference>
<feature type="region of interest" description="Disordered" evidence="6">
    <location>
        <begin position="1"/>
        <end position="54"/>
    </location>
</feature>
<sequence>MTRFARGHGSKSSNQKLPEEATPWSRMKEKPEQTKTEDEPADEEASKSESQIKRDSYSNVDKFDGYSVLREDAALLRTEKFKLIKQGVPRHQLKAQLMPMRRRAEKKLSRLRQKSCFHCRQPGHMLNQCPKLGTDTALGVCFKCGSTEHKLQQCRNAGNNSQLEFAKCFICNEEGHLSRQCPDNPMGLYPNGGACRLCGDVTHFAKDCPEKQKRKREEDLPTVGIMNNRAVEDLDDEKTNHKQNNTIHRQIFKKKKLIVMK</sequence>
<dbReference type="SUPFAM" id="SSF57756">
    <property type="entry name" value="Retrovirus zinc finger-like domains"/>
    <property type="match status" value="2"/>
</dbReference>
<gene>
    <name evidence="8" type="ORF">CINCED_3A021677</name>
</gene>
<evidence type="ECO:0000256" key="6">
    <source>
        <dbReference type="SAM" id="MobiDB-lite"/>
    </source>
</evidence>
<feature type="domain" description="CCHC-type" evidence="7">
    <location>
        <begin position="116"/>
        <end position="131"/>
    </location>
</feature>
<dbReference type="GO" id="GO:0003676">
    <property type="term" value="F:nucleic acid binding"/>
    <property type="evidence" value="ECO:0007669"/>
    <property type="project" value="InterPro"/>
</dbReference>
<dbReference type="InterPro" id="IPR001878">
    <property type="entry name" value="Znf_CCHC"/>
</dbReference>
<dbReference type="Proteomes" id="UP000325440">
    <property type="component" value="Unassembled WGS sequence"/>
</dbReference>
<feature type="domain" description="CCHC-type" evidence="7">
    <location>
        <begin position="195"/>
        <end position="210"/>
    </location>
</feature>
<feature type="domain" description="CCHC-type" evidence="7">
    <location>
        <begin position="167"/>
        <end position="183"/>
    </location>
</feature>
<evidence type="ECO:0000256" key="2">
    <source>
        <dbReference type="ARBA" id="ARBA00022737"/>
    </source>
</evidence>
<dbReference type="InterPro" id="IPR036875">
    <property type="entry name" value="Znf_CCHC_sf"/>
</dbReference>
<dbReference type="PANTHER" id="PTHR46242:SF1">
    <property type="entry name" value="ZINC FINGER CCHC DOMAIN-CONTAINING PROTEIN 9"/>
    <property type="match status" value="1"/>
</dbReference>